<evidence type="ECO:0000256" key="2">
    <source>
        <dbReference type="ARBA" id="ARBA00000459"/>
    </source>
</evidence>
<dbReference type="InterPro" id="IPR036957">
    <property type="entry name" value="Znf_PARP_sf"/>
</dbReference>
<dbReference type="GO" id="GO:0003950">
    <property type="term" value="F:NAD+ poly-ADP-ribosyltransferase activity"/>
    <property type="evidence" value="ECO:0007669"/>
    <property type="project" value="UniProtKB-UniRule"/>
</dbReference>
<evidence type="ECO:0000259" key="21">
    <source>
        <dbReference type="PROSITE" id="PS51059"/>
    </source>
</evidence>
<dbReference type="PROSITE" id="PS51059">
    <property type="entry name" value="PARP_CATALYTIC"/>
    <property type="match status" value="1"/>
</dbReference>
<keyword evidence="12 18" id="KW-0520">NAD</keyword>
<evidence type="ECO:0000256" key="16">
    <source>
        <dbReference type="ARBA" id="ARBA00033987"/>
    </source>
</evidence>
<dbReference type="Pfam" id="PF21728">
    <property type="entry name" value="PADR1_N"/>
    <property type="match status" value="1"/>
</dbReference>
<dbReference type="InterPro" id="IPR004102">
    <property type="entry name" value="Poly(ADP-ribose)pol_reg_dom"/>
</dbReference>
<comment type="similarity">
    <text evidence="15">Belongs to the ARTD/PARP family.</text>
</comment>
<evidence type="ECO:0000256" key="14">
    <source>
        <dbReference type="ARBA" id="ARBA00023242"/>
    </source>
</evidence>
<dbReference type="PROSITE" id="PS51060">
    <property type="entry name" value="PARP_ALPHA_HD"/>
    <property type="match status" value="1"/>
</dbReference>
<dbReference type="Gene3D" id="1.10.20.130">
    <property type="match status" value="1"/>
</dbReference>
<dbReference type="Pfam" id="PF05406">
    <property type="entry name" value="WGR"/>
    <property type="match status" value="1"/>
</dbReference>
<comment type="catalytic activity">
    <reaction evidence="2">
        <text>L-glutamyl-[protein] + NAD(+) = 5-O-(ADP-D-ribosyl)-L-glutamyl-[protein] + nicotinamide</text>
        <dbReference type="Rhea" id="RHEA:58224"/>
        <dbReference type="Rhea" id="RHEA-COMP:10208"/>
        <dbReference type="Rhea" id="RHEA-COMP:15089"/>
        <dbReference type="ChEBI" id="CHEBI:17154"/>
        <dbReference type="ChEBI" id="CHEBI:29973"/>
        <dbReference type="ChEBI" id="CHEBI:57540"/>
        <dbReference type="ChEBI" id="CHEBI:142540"/>
    </reaction>
</comment>
<dbReference type="InterPro" id="IPR001510">
    <property type="entry name" value="Znf_PARP"/>
</dbReference>
<evidence type="ECO:0000259" key="22">
    <source>
        <dbReference type="PROSITE" id="PS51060"/>
    </source>
</evidence>
<dbReference type="GO" id="GO:0016779">
    <property type="term" value="F:nucleotidyltransferase activity"/>
    <property type="evidence" value="ECO:0007669"/>
    <property type="project" value="UniProtKB-KW"/>
</dbReference>
<evidence type="ECO:0000256" key="8">
    <source>
        <dbReference type="ARBA" id="ARBA00022737"/>
    </source>
</evidence>
<evidence type="ECO:0000313" key="26">
    <source>
        <dbReference type="WBParaSite" id="NBR_0000623701-mRNA-1"/>
    </source>
</evidence>
<dbReference type="PROSITE" id="PS50064">
    <property type="entry name" value="ZF_PARP_2"/>
    <property type="match status" value="2"/>
</dbReference>
<feature type="domain" description="PARP-type" evidence="20">
    <location>
        <begin position="77"/>
        <end position="157"/>
    </location>
</feature>
<evidence type="ECO:0000256" key="19">
    <source>
        <dbReference type="SAM" id="MobiDB-lite"/>
    </source>
</evidence>
<reference evidence="24 25" key="2">
    <citation type="submission" date="2018-11" db="EMBL/GenBank/DDBJ databases">
        <authorList>
            <consortium name="Pathogen Informatics"/>
        </authorList>
    </citation>
    <scope>NUCLEOTIDE SEQUENCE [LARGE SCALE GENOMIC DNA]</scope>
</reference>
<dbReference type="InterPro" id="IPR012982">
    <property type="entry name" value="PARP1-like_PADR1_Zn_ribbon"/>
</dbReference>
<dbReference type="GO" id="GO:1990404">
    <property type="term" value="F:NAD+-protein mono-ADP-ribosyltransferase activity"/>
    <property type="evidence" value="ECO:0007669"/>
    <property type="project" value="TreeGrafter"/>
</dbReference>
<dbReference type="CDD" id="cd01437">
    <property type="entry name" value="parp_like"/>
    <property type="match status" value="1"/>
</dbReference>
<feature type="domain" description="WGR" evidence="23">
    <location>
        <begin position="339"/>
        <end position="437"/>
    </location>
</feature>
<keyword evidence="25" id="KW-1185">Reference proteome</keyword>
<dbReference type="InterPro" id="IPR036930">
    <property type="entry name" value="WGR_dom_sf"/>
</dbReference>
<evidence type="ECO:0000256" key="12">
    <source>
        <dbReference type="ARBA" id="ARBA00023027"/>
    </source>
</evidence>
<dbReference type="Proteomes" id="UP000271162">
    <property type="component" value="Unassembled WGS sequence"/>
</dbReference>
<dbReference type="EC" id="2.4.2.-" evidence="18"/>
<gene>
    <name evidence="24" type="ORF">NBR_LOCUS6238</name>
</gene>
<protein>
    <recommendedName>
        <fullName evidence="17 18">Poly [ADP-ribose] polymerase</fullName>
        <shortName evidence="18">PARP</shortName>
        <ecNumber evidence="18">2.4.2.-</ecNumber>
    </recommendedName>
</protein>
<name>A0A0N4XU73_NIPBR</name>
<feature type="domain" description="PARP catalytic" evidence="21">
    <location>
        <begin position="587"/>
        <end position="813"/>
    </location>
</feature>
<dbReference type="AlphaFoldDB" id="A0A0N4XU73"/>
<dbReference type="FunFam" id="3.90.228.10:FF:000002">
    <property type="entry name" value="Poly [ADP-ribose] polymerase"/>
    <property type="match status" value="1"/>
</dbReference>
<keyword evidence="5 18" id="KW-0808">Transferase</keyword>
<dbReference type="Gene3D" id="3.30.1740.10">
    <property type="entry name" value="Zinc finger, PARP-type"/>
    <property type="match status" value="1"/>
</dbReference>
<sequence length="813" mass="92188">MSVREPSRFFDGLQDNWFHFACFWKRIKPGKVEINERSIRGMDVIKWDDQEEIRAKITAFMSGALGASADEMTFSALKVEYAKSNRGKCAECKKAIAKGEIKFGKMSSWYHQNCLFKEAKRTAIKADVKQEEEETATKKPRGARSRELSNKELLKKQSDLMWELRKGLEENLHKTDMHELLTSNGLSIPSGGSHMIDFLVDAATFGCCKPCPKCGGELRFSTSRRTYVCTGQLSEYTKCTYENENPDRVKFTISKEMKEIPYLKKLKVNLLPKRVYNEELAKEAVVGHSDAFKHLGARCMKSVEKGEVEGKSMGVGSGLSRQLVKGGTVVDQECEYSDVSHVHRAGNGVLYSVVLGTVDLVTNKNSYYKIQLLKHDTKPTFYLFRSWGRVGTVIGGNRTEVFHSKDKAVYAFEQLFLEKSGNNWKEKDSFKKLPGYMDMVETDFSELEQAGAPAIAPGSKSTLPEAVKDVLLMIFDMERLKSTMQDFQLDLDKMPLGKLSKKQITNAFSVLTELQAILAEKADSDKILDATNRFYTMIPHNFGSNKPQLLNSTKIIKEKCDMLSSLLEIKIAYDVIKQDQDEPSARDPLDVHYEHLKCNMEVVDRDSEEFKRIDLYMKNTHGETHTTFQLEIVDILRISRQGEEDKFKADIGNRRLLWHGSGTANYVGILSQGLRIAPPEAPVSGYMFGKGVYFADMASKSANYCRVYSDNTDGLLLLCDVALGKVKQEVQAKDHTLKSIKGFNSVQGVGQMEPNPKKTIDCEDGYSICLDKPVKSKKSNLQLLYNEYIVYDVDQIRMRYLIRTRFKMPNMLM</sequence>
<dbReference type="OMA" id="MNFKYKY"/>
<keyword evidence="4 18" id="KW-0328">Glycosyltransferase</keyword>
<accession>A0A0N4XU73</accession>
<evidence type="ECO:0000256" key="5">
    <source>
        <dbReference type="ARBA" id="ARBA00022679"/>
    </source>
</evidence>
<dbReference type="SUPFAM" id="SSF47587">
    <property type="entry name" value="Domain of poly(ADP-ribose) polymerase"/>
    <property type="match status" value="1"/>
</dbReference>
<keyword evidence="6" id="KW-0548">Nucleotidyltransferase</keyword>
<dbReference type="SMART" id="SM01335">
    <property type="entry name" value="PADR1"/>
    <property type="match status" value="1"/>
</dbReference>
<proteinExistence type="inferred from homology"/>
<evidence type="ECO:0000256" key="4">
    <source>
        <dbReference type="ARBA" id="ARBA00022676"/>
    </source>
</evidence>
<evidence type="ECO:0000256" key="15">
    <source>
        <dbReference type="ARBA" id="ARBA00024347"/>
    </source>
</evidence>
<dbReference type="GO" id="GO:0006302">
    <property type="term" value="P:double-strand break repair"/>
    <property type="evidence" value="ECO:0007669"/>
    <property type="project" value="TreeGrafter"/>
</dbReference>
<dbReference type="Gene3D" id="2.20.25.630">
    <property type="match status" value="1"/>
</dbReference>
<feature type="domain" description="PARP-type" evidence="20">
    <location>
        <begin position="1"/>
        <end position="61"/>
    </location>
</feature>
<keyword evidence="11" id="KW-0862">Zinc</keyword>
<evidence type="ECO:0000256" key="18">
    <source>
        <dbReference type="RuleBase" id="RU362114"/>
    </source>
</evidence>
<evidence type="ECO:0000313" key="24">
    <source>
        <dbReference type="EMBL" id="VDL69827.1"/>
    </source>
</evidence>
<dbReference type="SMART" id="SM01336">
    <property type="entry name" value="zf-PARP"/>
    <property type="match status" value="2"/>
</dbReference>
<dbReference type="InterPro" id="IPR036616">
    <property type="entry name" value="Poly(ADP-ribose)pol_reg_dom_sf"/>
</dbReference>
<keyword evidence="8" id="KW-0677">Repeat</keyword>
<evidence type="ECO:0000256" key="11">
    <source>
        <dbReference type="ARBA" id="ARBA00022833"/>
    </source>
</evidence>
<dbReference type="FunFam" id="1.20.142.10:FF:000001">
    <property type="entry name" value="Poly [ADP-ribose] polymerase"/>
    <property type="match status" value="1"/>
</dbReference>
<evidence type="ECO:0000256" key="7">
    <source>
        <dbReference type="ARBA" id="ARBA00022723"/>
    </source>
</evidence>
<keyword evidence="9" id="KW-0013">ADP-ribosylation</keyword>
<dbReference type="InterPro" id="IPR012317">
    <property type="entry name" value="Poly(ADP-ribose)pol_cat_dom"/>
</dbReference>
<evidence type="ECO:0000313" key="25">
    <source>
        <dbReference type="Proteomes" id="UP000271162"/>
    </source>
</evidence>
<comment type="catalytic activity">
    <reaction evidence="16">
        <text>NAD(+) + (ADP-D-ribosyl)n-acceptor = nicotinamide + (ADP-D-ribosyl)n+1-acceptor + H(+).</text>
        <dbReference type="EC" id="2.4.2.30"/>
    </reaction>
</comment>
<dbReference type="InterPro" id="IPR049296">
    <property type="entry name" value="PARP1-like_PADR1_N"/>
</dbReference>
<dbReference type="CDD" id="cd08001">
    <property type="entry name" value="WGR_PARP1_like"/>
    <property type="match status" value="1"/>
</dbReference>
<dbReference type="SUPFAM" id="SSF56399">
    <property type="entry name" value="ADP-ribosylation"/>
    <property type="match status" value="1"/>
</dbReference>
<dbReference type="WBParaSite" id="NBR_0000623701-mRNA-1">
    <property type="protein sequence ID" value="NBR_0000623701-mRNA-1"/>
    <property type="gene ID" value="NBR_0000623701"/>
</dbReference>
<dbReference type="GO" id="GO:0003677">
    <property type="term" value="F:DNA binding"/>
    <property type="evidence" value="ECO:0007669"/>
    <property type="project" value="UniProtKB-KW"/>
</dbReference>
<dbReference type="Pfam" id="PF00644">
    <property type="entry name" value="PARP"/>
    <property type="match status" value="1"/>
</dbReference>
<dbReference type="InterPro" id="IPR038650">
    <property type="entry name" value="PADR1_C_dom_sf"/>
</dbReference>
<organism evidence="26">
    <name type="scientific">Nippostrongylus brasiliensis</name>
    <name type="common">Rat hookworm</name>
    <dbReference type="NCBI Taxonomy" id="27835"/>
    <lineage>
        <taxon>Eukaryota</taxon>
        <taxon>Metazoa</taxon>
        <taxon>Ecdysozoa</taxon>
        <taxon>Nematoda</taxon>
        <taxon>Chromadorea</taxon>
        <taxon>Rhabditida</taxon>
        <taxon>Rhabditina</taxon>
        <taxon>Rhabditomorpha</taxon>
        <taxon>Strongyloidea</taxon>
        <taxon>Heligmosomidae</taxon>
        <taxon>Nippostrongylus</taxon>
    </lineage>
</organism>
<evidence type="ECO:0000259" key="23">
    <source>
        <dbReference type="PROSITE" id="PS51977"/>
    </source>
</evidence>
<dbReference type="GO" id="GO:0005730">
    <property type="term" value="C:nucleolus"/>
    <property type="evidence" value="ECO:0007669"/>
    <property type="project" value="TreeGrafter"/>
</dbReference>
<evidence type="ECO:0000259" key="20">
    <source>
        <dbReference type="PROSITE" id="PS50064"/>
    </source>
</evidence>
<evidence type="ECO:0000256" key="6">
    <source>
        <dbReference type="ARBA" id="ARBA00022695"/>
    </source>
</evidence>
<evidence type="ECO:0000256" key="10">
    <source>
        <dbReference type="ARBA" id="ARBA00022771"/>
    </source>
</evidence>
<dbReference type="Pfam" id="PF02877">
    <property type="entry name" value="PARP_reg"/>
    <property type="match status" value="1"/>
</dbReference>
<dbReference type="GO" id="GO:0070212">
    <property type="term" value="P:protein poly-ADP-ribosylation"/>
    <property type="evidence" value="ECO:0007669"/>
    <property type="project" value="TreeGrafter"/>
</dbReference>
<evidence type="ECO:0000256" key="13">
    <source>
        <dbReference type="ARBA" id="ARBA00023125"/>
    </source>
</evidence>
<keyword evidence="10" id="KW-0863">Zinc-finger</keyword>
<keyword evidence="14" id="KW-0539">Nucleus</keyword>
<keyword evidence="7" id="KW-0479">Metal-binding</keyword>
<comment type="subcellular location">
    <subcellularLocation>
        <location evidence="3">Nucleus</location>
    </subcellularLocation>
</comment>
<keyword evidence="13" id="KW-0238">DNA-binding</keyword>
<reference evidence="26" key="1">
    <citation type="submission" date="2017-02" db="UniProtKB">
        <authorList>
            <consortium name="WormBaseParasite"/>
        </authorList>
    </citation>
    <scope>IDENTIFICATION</scope>
</reference>
<dbReference type="EMBL" id="UYSL01019786">
    <property type="protein sequence ID" value="VDL69827.1"/>
    <property type="molecule type" value="Genomic_DNA"/>
</dbReference>
<dbReference type="Gene3D" id="1.20.142.10">
    <property type="entry name" value="Poly(ADP-ribose) polymerase, regulatory domain"/>
    <property type="match status" value="1"/>
</dbReference>
<dbReference type="PANTHER" id="PTHR10459:SF60">
    <property type="entry name" value="POLY [ADP-RIBOSE] POLYMERASE 2"/>
    <property type="match status" value="1"/>
</dbReference>
<dbReference type="Pfam" id="PF08063">
    <property type="entry name" value="Zn_ribbon_PADR1"/>
    <property type="match status" value="1"/>
</dbReference>
<dbReference type="InterPro" id="IPR008893">
    <property type="entry name" value="WGR_domain"/>
</dbReference>
<dbReference type="Gene3D" id="3.90.228.10">
    <property type="match status" value="1"/>
</dbReference>
<feature type="domain" description="PARP alpha-helical" evidence="22">
    <location>
        <begin position="460"/>
        <end position="577"/>
    </location>
</feature>
<dbReference type="PROSITE" id="PS52007">
    <property type="entry name" value="PADR1"/>
    <property type="match status" value="1"/>
</dbReference>
<dbReference type="PANTHER" id="PTHR10459">
    <property type="entry name" value="DNA LIGASE"/>
    <property type="match status" value="1"/>
</dbReference>
<feature type="region of interest" description="Disordered" evidence="19">
    <location>
        <begin position="127"/>
        <end position="146"/>
    </location>
</feature>
<comment type="catalytic activity">
    <reaction evidence="1">
        <text>L-aspartyl-[protein] + NAD(+) = 4-O-(ADP-D-ribosyl)-L-aspartyl-[protein] + nicotinamide</text>
        <dbReference type="Rhea" id="RHEA:54424"/>
        <dbReference type="Rhea" id="RHEA-COMP:9867"/>
        <dbReference type="Rhea" id="RHEA-COMP:13832"/>
        <dbReference type="ChEBI" id="CHEBI:17154"/>
        <dbReference type="ChEBI" id="CHEBI:29961"/>
        <dbReference type="ChEBI" id="CHEBI:57540"/>
        <dbReference type="ChEBI" id="CHEBI:138102"/>
    </reaction>
</comment>
<evidence type="ECO:0000256" key="9">
    <source>
        <dbReference type="ARBA" id="ARBA00022765"/>
    </source>
</evidence>
<dbReference type="PROSITE" id="PS51977">
    <property type="entry name" value="WGR"/>
    <property type="match status" value="1"/>
</dbReference>
<evidence type="ECO:0000256" key="1">
    <source>
        <dbReference type="ARBA" id="ARBA00000438"/>
    </source>
</evidence>
<dbReference type="SMART" id="SM00773">
    <property type="entry name" value="WGR"/>
    <property type="match status" value="1"/>
</dbReference>
<evidence type="ECO:0000256" key="3">
    <source>
        <dbReference type="ARBA" id="ARBA00004123"/>
    </source>
</evidence>
<dbReference type="SUPFAM" id="SSF142921">
    <property type="entry name" value="WGR domain-like"/>
    <property type="match status" value="1"/>
</dbReference>
<dbReference type="SUPFAM" id="SSF57716">
    <property type="entry name" value="Glucocorticoid receptor-like (DNA-binding domain)"/>
    <property type="match status" value="2"/>
</dbReference>
<dbReference type="STRING" id="27835.A0A0N4XU73"/>
<evidence type="ECO:0000256" key="17">
    <source>
        <dbReference type="ARBA" id="ARBA00071874"/>
    </source>
</evidence>
<dbReference type="InterPro" id="IPR050800">
    <property type="entry name" value="ARTD/PARP"/>
</dbReference>
<dbReference type="GO" id="GO:0008270">
    <property type="term" value="F:zinc ion binding"/>
    <property type="evidence" value="ECO:0007669"/>
    <property type="project" value="UniProtKB-KW"/>
</dbReference>